<evidence type="ECO:0000256" key="4">
    <source>
        <dbReference type="ARBA" id="ARBA00022692"/>
    </source>
</evidence>
<dbReference type="GO" id="GO:0006508">
    <property type="term" value="P:proteolysis"/>
    <property type="evidence" value="ECO:0007669"/>
    <property type="project" value="UniProtKB-KW"/>
</dbReference>
<feature type="compositionally biased region" description="Basic and acidic residues" evidence="11">
    <location>
        <begin position="208"/>
        <end position="219"/>
    </location>
</feature>
<keyword evidence="14" id="KW-1185">Reference proteome</keyword>
<evidence type="ECO:0000256" key="7">
    <source>
        <dbReference type="ARBA" id="ARBA00022989"/>
    </source>
</evidence>
<keyword evidence="12" id="KW-0732">Signal</keyword>
<name>A0A087DU09_9BIFI</name>
<dbReference type="NCBIfam" id="NF011353">
    <property type="entry name" value="PRK14771.1"/>
    <property type="match status" value="1"/>
</dbReference>
<sequence>MTDMHHGRLRIRVAVFACVALAALALDQSTKAWAQNNLADGHTIPVIPKLLSLTLIHNPGASLGLGSSRTWLISLLAAAACIMLVVLALRTVSMRWTIAFALAFAGAAGNLYDRIAYADGFLNGKVVDFLNYGWSIGNVADIVLMVAGVFIVVLILGGEPFDARELNGRVPDGEDAPGFQGTLDVHDLENVQQNPGPQQAQQSQEIQESQRPRHGHAGDAQHGGALEA</sequence>
<keyword evidence="6 9" id="KW-0378">Hydrolase</keyword>
<evidence type="ECO:0000313" key="13">
    <source>
        <dbReference type="EMBL" id="KFI99009.1"/>
    </source>
</evidence>
<comment type="caution">
    <text evidence="13">The sequence shown here is derived from an EMBL/GenBank/DDBJ whole genome shotgun (WGS) entry which is preliminary data.</text>
</comment>
<feature type="active site" evidence="9">
    <location>
        <position position="128"/>
    </location>
</feature>
<comment type="pathway">
    <text evidence="9">Protein modification; lipoprotein biosynthesis (signal peptide cleavage).</text>
</comment>
<dbReference type="Pfam" id="PF01252">
    <property type="entry name" value="Peptidase_A8"/>
    <property type="match status" value="1"/>
</dbReference>
<evidence type="ECO:0000256" key="9">
    <source>
        <dbReference type="HAMAP-Rule" id="MF_00161"/>
    </source>
</evidence>
<evidence type="ECO:0000256" key="8">
    <source>
        <dbReference type="ARBA" id="ARBA00023136"/>
    </source>
</evidence>
<dbReference type="eggNOG" id="COG0597">
    <property type="taxonomic scope" value="Bacteria"/>
</dbReference>
<reference evidence="13 14" key="1">
    <citation type="submission" date="2014-03" db="EMBL/GenBank/DDBJ databases">
        <title>Genomics of Bifidobacteria.</title>
        <authorList>
            <person name="Ventura M."/>
            <person name="Milani C."/>
            <person name="Lugli G.A."/>
        </authorList>
    </citation>
    <scope>NUCLEOTIDE SEQUENCE [LARGE SCALE GENOMIC DNA]</scope>
    <source>
        <strain evidence="13 14">LMG 11597</strain>
    </source>
</reference>
<keyword evidence="4 9" id="KW-0812">Transmembrane</keyword>
<comment type="subcellular location">
    <subcellularLocation>
        <location evidence="9">Cell membrane</location>
        <topology evidence="9">Multi-pass membrane protein</topology>
    </subcellularLocation>
</comment>
<dbReference type="STRING" id="77635.BISU_2210"/>
<dbReference type="GO" id="GO:0005886">
    <property type="term" value="C:plasma membrane"/>
    <property type="evidence" value="ECO:0007669"/>
    <property type="project" value="UniProtKB-SubCell"/>
</dbReference>
<comment type="caution">
    <text evidence="9">Lacks conserved residue(s) required for the propagation of feature annotation.</text>
</comment>
<proteinExistence type="inferred from homology"/>
<dbReference type="PANTHER" id="PTHR33695:SF1">
    <property type="entry name" value="LIPOPROTEIN SIGNAL PEPTIDASE"/>
    <property type="match status" value="1"/>
</dbReference>
<dbReference type="InterPro" id="IPR001872">
    <property type="entry name" value="Peptidase_A8"/>
</dbReference>
<dbReference type="GO" id="GO:0004190">
    <property type="term" value="F:aspartic-type endopeptidase activity"/>
    <property type="evidence" value="ECO:0007669"/>
    <property type="project" value="UniProtKB-UniRule"/>
</dbReference>
<evidence type="ECO:0000256" key="10">
    <source>
        <dbReference type="RuleBase" id="RU004181"/>
    </source>
</evidence>
<feature type="chain" id="PRO_5001820425" description="Lipoprotein signal peptidase" evidence="12">
    <location>
        <begin position="35"/>
        <end position="228"/>
    </location>
</feature>
<dbReference type="Proteomes" id="UP000029055">
    <property type="component" value="Unassembled WGS sequence"/>
</dbReference>
<feature type="transmembrane region" description="Helical" evidence="9">
    <location>
        <begin position="96"/>
        <end position="112"/>
    </location>
</feature>
<comment type="catalytic activity">
    <reaction evidence="9">
        <text>Release of signal peptides from bacterial membrane prolipoproteins. Hydrolyzes -Xaa-Yaa-Zaa-|-(S,diacylglyceryl)Cys-, in which Xaa is hydrophobic (preferably Leu), and Yaa (Ala or Ser) and Zaa (Gly or Ala) have small, neutral side chains.</text>
        <dbReference type="EC" id="3.4.23.36"/>
    </reaction>
</comment>
<organism evidence="13 14">
    <name type="scientific">Bifidobacterium subtile</name>
    <dbReference type="NCBI Taxonomy" id="77635"/>
    <lineage>
        <taxon>Bacteria</taxon>
        <taxon>Bacillati</taxon>
        <taxon>Actinomycetota</taxon>
        <taxon>Actinomycetes</taxon>
        <taxon>Bifidobacteriales</taxon>
        <taxon>Bifidobacteriaceae</taxon>
        <taxon>Bifidobacterium</taxon>
    </lineage>
</organism>
<gene>
    <name evidence="9" type="primary">lspA</name>
    <name evidence="13" type="ORF">BISU_2210</name>
</gene>
<protein>
    <recommendedName>
        <fullName evidence="9">Lipoprotein signal peptidase</fullName>
        <ecNumber evidence="9">3.4.23.36</ecNumber>
    </recommendedName>
    <alternativeName>
        <fullName evidence="9">Prolipoprotein signal peptidase</fullName>
    </alternativeName>
    <alternativeName>
        <fullName evidence="9">Signal peptidase II</fullName>
        <shortName evidence="9">SPase II</shortName>
    </alternativeName>
</protein>
<evidence type="ECO:0000256" key="1">
    <source>
        <dbReference type="ARBA" id="ARBA00006139"/>
    </source>
</evidence>
<keyword evidence="7 9" id="KW-1133">Transmembrane helix</keyword>
<evidence type="ECO:0000256" key="5">
    <source>
        <dbReference type="ARBA" id="ARBA00022750"/>
    </source>
</evidence>
<keyword evidence="2 9" id="KW-1003">Cell membrane</keyword>
<evidence type="ECO:0000256" key="12">
    <source>
        <dbReference type="SAM" id="SignalP"/>
    </source>
</evidence>
<evidence type="ECO:0000256" key="11">
    <source>
        <dbReference type="SAM" id="MobiDB-lite"/>
    </source>
</evidence>
<dbReference type="PANTHER" id="PTHR33695">
    <property type="entry name" value="LIPOPROTEIN SIGNAL PEPTIDASE"/>
    <property type="match status" value="1"/>
</dbReference>
<dbReference type="PRINTS" id="PR00781">
    <property type="entry name" value="LIPOSIGPTASE"/>
</dbReference>
<dbReference type="EMBL" id="JGZR01000016">
    <property type="protein sequence ID" value="KFI99009.1"/>
    <property type="molecule type" value="Genomic_DNA"/>
</dbReference>
<feature type="active site" evidence="9">
    <location>
        <position position="141"/>
    </location>
</feature>
<evidence type="ECO:0000313" key="14">
    <source>
        <dbReference type="Proteomes" id="UP000029055"/>
    </source>
</evidence>
<evidence type="ECO:0000256" key="6">
    <source>
        <dbReference type="ARBA" id="ARBA00022801"/>
    </source>
</evidence>
<feature type="compositionally biased region" description="Low complexity" evidence="11">
    <location>
        <begin position="192"/>
        <end position="207"/>
    </location>
</feature>
<keyword evidence="8 9" id="KW-0472">Membrane</keyword>
<accession>A0A087DU09</accession>
<dbReference type="AlphaFoldDB" id="A0A087DU09"/>
<keyword evidence="3 9" id="KW-0645">Protease</keyword>
<comment type="function">
    <text evidence="9">This protein specifically catalyzes the removal of signal peptides from prolipoproteins.</text>
</comment>
<dbReference type="OrthoDB" id="4308908at2"/>
<feature type="transmembrane region" description="Helical" evidence="9">
    <location>
        <begin position="132"/>
        <end position="156"/>
    </location>
</feature>
<dbReference type="EC" id="3.4.23.36" evidence="9"/>
<dbReference type="UniPathway" id="UPA00665"/>
<comment type="similarity">
    <text evidence="1 9 10">Belongs to the peptidase A8 family.</text>
</comment>
<evidence type="ECO:0000256" key="3">
    <source>
        <dbReference type="ARBA" id="ARBA00022670"/>
    </source>
</evidence>
<feature type="region of interest" description="Disordered" evidence="11">
    <location>
        <begin position="171"/>
        <end position="228"/>
    </location>
</feature>
<evidence type="ECO:0000256" key="2">
    <source>
        <dbReference type="ARBA" id="ARBA00022475"/>
    </source>
</evidence>
<feature type="transmembrane region" description="Helical" evidence="9">
    <location>
        <begin position="71"/>
        <end position="89"/>
    </location>
</feature>
<feature type="signal peptide" evidence="12">
    <location>
        <begin position="1"/>
        <end position="34"/>
    </location>
</feature>
<dbReference type="HAMAP" id="MF_00161">
    <property type="entry name" value="LspA"/>
    <property type="match status" value="1"/>
</dbReference>
<keyword evidence="5 9" id="KW-0064">Aspartyl protease</keyword>